<comment type="caution">
    <text evidence="2">The sequence shown here is derived from an EMBL/GenBank/DDBJ whole genome shotgun (WGS) entry which is preliminary data.</text>
</comment>
<proteinExistence type="predicted"/>
<feature type="region of interest" description="Disordered" evidence="1">
    <location>
        <begin position="31"/>
        <end position="54"/>
    </location>
</feature>
<protein>
    <submittedName>
        <fullName evidence="2">Uncharacterized protein</fullName>
    </submittedName>
</protein>
<organism evidence="2">
    <name type="scientific">Cladocopium goreaui</name>
    <dbReference type="NCBI Taxonomy" id="2562237"/>
    <lineage>
        <taxon>Eukaryota</taxon>
        <taxon>Sar</taxon>
        <taxon>Alveolata</taxon>
        <taxon>Dinophyceae</taxon>
        <taxon>Suessiales</taxon>
        <taxon>Symbiodiniaceae</taxon>
        <taxon>Cladocopium</taxon>
    </lineage>
</organism>
<reference evidence="3 4" key="2">
    <citation type="submission" date="2024-05" db="EMBL/GenBank/DDBJ databases">
        <authorList>
            <person name="Chen Y."/>
            <person name="Shah S."/>
            <person name="Dougan E. K."/>
            <person name="Thang M."/>
            <person name="Chan C."/>
        </authorList>
    </citation>
    <scope>NUCLEOTIDE SEQUENCE [LARGE SCALE GENOMIC DNA]</scope>
</reference>
<accession>A0A9P1BVU1</accession>
<evidence type="ECO:0000313" key="3">
    <source>
        <dbReference type="EMBL" id="CAL4767939.1"/>
    </source>
</evidence>
<evidence type="ECO:0000313" key="2">
    <source>
        <dbReference type="EMBL" id="CAI3980627.1"/>
    </source>
</evidence>
<dbReference type="AlphaFoldDB" id="A0A9P1BVU1"/>
<dbReference type="EMBL" id="CAMXCT030000570">
    <property type="protein sequence ID" value="CAL4767939.1"/>
    <property type="molecule type" value="Genomic_DNA"/>
</dbReference>
<dbReference type="Proteomes" id="UP001152797">
    <property type="component" value="Unassembled WGS sequence"/>
</dbReference>
<reference evidence="2" key="1">
    <citation type="submission" date="2022-10" db="EMBL/GenBank/DDBJ databases">
        <authorList>
            <person name="Chen Y."/>
            <person name="Dougan E. K."/>
            <person name="Chan C."/>
            <person name="Rhodes N."/>
            <person name="Thang M."/>
        </authorList>
    </citation>
    <scope>NUCLEOTIDE SEQUENCE</scope>
</reference>
<dbReference type="EMBL" id="CAMXCT010000570">
    <property type="protein sequence ID" value="CAI3980627.1"/>
    <property type="molecule type" value="Genomic_DNA"/>
</dbReference>
<evidence type="ECO:0000256" key="1">
    <source>
        <dbReference type="SAM" id="MobiDB-lite"/>
    </source>
</evidence>
<name>A0A9P1BVU1_9DINO</name>
<keyword evidence="4" id="KW-1185">Reference proteome</keyword>
<feature type="compositionally biased region" description="Polar residues" evidence="1">
    <location>
        <begin position="31"/>
        <end position="49"/>
    </location>
</feature>
<gene>
    <name evidence="2" type="ORF">C1SCF055_LOCUS8490</name>
</gene>
<sequence>MPREPLLSMSPKAADSWSLWTSCRETKYQSTASSASHTGISASKENQGTDLHGKSVLDTKLGNLFPTQRLHELLDADCMPEDSVDTQDEDRVRDSVPLTPCPTVCTMSTSSMASGVGSLPYSLSDLADLDEPPEKRLSAFSSFKSYLEHTLKRRS</sequence>
<evidence type="ECO:0000313" key="4">
    <source>
        <dbReference type="Proteomes" id="UP001152797"/>
    </source>
</evidence>
<dbReference type="EMBL" id="CAMXCT020000570">
    <property type="protein sequence ID" value="CAL1134002.1"/>
    <property type="molecule type" value="Genomic_DNA"/>
</dbReference>